<proteinExistence type="predicted"/>
<gene>
    <name evidence="2" type="ORF">PG993_011907</name>
</gene>
<evidence type="ECO:0000313" key="2">
    <source>
        <dbReference type="EMBL" id="KAK8023841.1"/>
    </source>
</evidence>
<comment type="caution">
    <text evidence="2">The sequence shown here is derived from an EMBL/GenBank/DDBJ whole genome shotgun (WGS) entry which is preliminary data.</text>
</comment>
<dbReference type="SMART" id="SM00225">
    <property type="entry name" value="BTB"/>
    <property type="match status" value="1"/>
</dbReference>
<dbReference type="Pfam" id="PF00651">
    <property type="entry name" value="BTB"/>
    <property type="match status" value="1"/>
</dbReference>
<accession>A0ABR1S2L3</accession>
<evidence type="ECO:0000259" key="1">
    <source>
        <dbReference type="PROSITE" id="PS50097"/>
    </source>
</evidence>
<evidence type="ECO:0000313" key="3">
    <source>
        <dbReference type="Proteomes" id="UP001444661"/>
    </source>
</evidence>
<dbReference type="InterPro" id="IPR011333">
    <property type="entry name" value="SKP1/BTB/POZ_sf"/>
</dbReference>
<dbReference type="InterPro" id="IPR000210">
    <property type="entry name" value="BTB/POZ_dom"/>
</dbReference>
<feature type="domain" description="BTB" evidence="1">
    <location>
        <begin position="30"/>
        <end position="97"/>
    </location>
</feature>
<dbReference type="PANTHER" id="PTHR24413">
    <property type="entry name" value="SPECKLE-TYPE POZ PROTEIN"/>
    <property type="match status" value="1"/>
</dbReference>
<keyword evidence="3" id="KW-1185">Reference proteome</keyword>
<name>A0ABR1S2L3_9PEZI</name>
<sequence>MPDYPTVDDEDPWSMMQRAGNELFNNELFSDAKVTVGDKTWPVHKSILCFRSEYFRKVFTGPFSEAATNHLTIEGQDAAAVGAILHYLYTGQADFSKALTIREAVDAFVAADYFGIEHMRGEAIGYLECYLEATLEYKSGEPLLDDEVMGFFFYAARLAYTTNLEALREPIKSFMKDIDFLLIKDDRFLKELENIPKFASALMKFMTSPENKNNMLTCCRSVPKSCTECGLNKSKFAETILVHSSSLEPAAYYQLLGVCGDCFSLQQGKQKAQSA</sequence>
<organism evidence="2 3">
    <name type="scientific">Apiospora rasikravindrae</name>
    <dbReference type="NCBI Taxonomy" id="990691"/>
    <lineage>
        <taxon>Eukaryota</taxon>
        <taxon>Fungi</taxon>
        <taxon>Dikarya</taxon>
        <taxon>Ascomycota</taxon>
        <taxon>Pezizomycotina</taxon>
        <taxon>Sordariomycetes</taxon>
        <taxon>Xylariomycetidae</taxon>
        <taxon>Amphisphaeriales</taxon>
        <taxon>Apiosporaceae</taxon>
        <taxon>Apiospora</taxon>
    </lineage>
</organism>
<dbReference type="CDD" id="cd18186">
    <property type="entry name" value="BTB_POZ_ZBTB_KLHL-like"/>
    <property type="match status" value="1"/>
</dbReference>
<dbReference type="Gene3D" id="3.30.710.10">
    <property type="entry name" value="Potassium Channel Kv1.1, Chain A"/>
    <property type="match status" value="1"/>
</dbReference>
<protein>
    <submittedName>
        <fullName evidence="2">Histone acetyltransferase MYST2</fullName>
    </submittedName>
</protein>
<dbReference type="PROSITE" id="PS50097">
    <property type="entry name" value="BTB"/>
    <property type="match status" value="1"/>
</dbReference>
<dbReference type="EMBL" id="JAQQWK010000011">
    <property type="protein sequence ID" value="KAK8023841.1"/>
    <property type="molecule type" value="Genomic_DNA"/>
</dbReference>
<dbReference type="Proteomes" id="UP001444661">
    <property type="component" value="Unassembled WGS sequence"/>
</dbReference>
<dbReference type="SUPFAM" id="SSF54695">
    <property type="entry name" value="POZ domain"/>
    <property type="match status" value="1"/>
</dbReference>
<reference evidence="2 3" key="1">
    <citation type="submission" date="2023-01" db="EMBL/GenBank/DDBJ databases">
        <title>Analysis of 21 Apiospora genomes using comparative genomics revels a genus with tremendous synthesis potential of carbohydrate active enzymes and secondary metabolites.</title>
        <authorList>
            <person name="Sorensen T."/>
        </authorList>
    </citation>
    <scope>NUCLEOTIDE SEQUENCE [LARGE SCALE GENOMIC DNA]</scope>
    <source>
        <strain evidence="2 3">CBS 33761</strain>
    </source>
</reference>